<evidence type="ECO:0000256" key="7">
    <source>
        <dbReference type="ARBA" id="ARBA00046052"/>
    </source>
</evidence>
<dbReference type="PANTHER" id="PTHR23249">
    <property type="entry name" value="TRAFFICKING PROTEIN PARTICLE COMPLEX SUBUNIT"/>
    <property type="match status" value="1"/>
</dbReference>
<comment type="subcellular location">
    <subcellularLocation>
        <location evidence="9">Endoplasmic reticulum</location>
    </subcellularLocation>
    <subcellularLocation>
        <location evidence="9">Golgi apparatus</location>
        <location evidence="9">cis-Golgi network</location>
    </subcellularLocation>
    <subcellularLocation>
        <location evidence="1">Golgi apparatus</location>
    </subcellularLocation>
</comment>
<protein>
    <recommendedName>
        <fullName evidence="9">Trafficking protein particle complex subunit</fullName>
    </recommendedName>
</protein>
<keyword evidence="3 9" id="KW-0256">Endoplasmic reticulum</keyword>
<dbReference type="InterPro" id="IPR007233">
    <property type="entry name" value="TRAPPC"/>
</dbReference>
<dbReference type="SMART" id="SM01399">
    <property type="entry name" value="Sybindin"/>
    <property type="match status" value="1"/>
</dbReference>
<evidence type="ECO:0000256" key="8">
    <source>
        <dbReference type="ARBA" id="ARBA00046941"/>
    </source>
</evidence>
<dbReference type="EMBL" id="JAVRJZ010000016">
    <property type="protein sequence ID" value="KAK2711611.1"/>
    <property type="molecule type" value="Genomic_DNA"/>
</dbReference>
<gene>
    <name evidence="10" type="ORF">QYM36_012681</name>
</gene>
<dbReference type="CDD" id="cd14856">
    <property type="entry name" value="TRAPPC4_synbindin"/>
    <property type="match status" value="1"/>
</dbReference>
<dbReference type="Gene3D" id="3.30.450.70">
    <property type="match status" value="1"/>
</dbReference>
<comment type="function">
    <text evidence="7">Core component of the TRAPP complexes which has a function of guanine nucleotide exchange factor activity for Rab1 GTPase. Plays a role in vesicular transport from endoplasmic reticulum to Golgi and autophagy. May play a role in dendrite postsynaptic membrane trafficking.</text>
</comment>
<keyword evidence="4 9" id="KW-0931">ER-Golgi transport</keyword>
<evidence type="ECO:0000256" key="5">
    <source>
        <dbReference type="ARBA" id="ARBA00023034"/>
    </source>
</evidence>
<dbReference type="GO" id="GO:0005783">
    <property type="term" value="C:endoplasmic reticulum"/>
    <property type="evidence" value="ECO:0007669"/>
    <property type="project" value="UniProtKB-SubCell"/>
</dbReference>
<comment type="similarity">
    <text evidence="6">Belongs to the TRAPP small subunits family. TRAPPC4 subfamily.</text>
</comment>
<dbReference type="PANTHER" id="PTHR23249:SF15">
    <property type="entry name" value="TRAFFICKING PROTEIN PARTICLE COMPLEX SUBUNIT 4"/>
    <property type="match status" value="1"/>
</dbReference>
<dbReference type="InterPro" id="IPR011012">
    <property type="entry name" value="Longin-like_dom_sf"/>
</dbReference>
<dbReference type="GO" id="GO:0005794">
    <property type="term" value="C:Golgi apparatus"/>
    <property type="evidence" value="ECO:0007669"/>
    <property type="project" value="UniProtKB-SubCell"/>
</dbReference>
<sequence>MAVYSVYILSRYGSLIFNYDHNHSQHVLERNFEYPLPFKFGIVDSRCCVIFGERDGIEVGHVVTEVNKHIVDGSTLSDGTKVLDYLEEKTNYPITVKFERKTLTTNEKLILTSMFHPMFDIASQLSPEPGSSGIEVVEAESFKLHCFQSLTGVKFIILADHQAIGVDNLLRKIYEMYSDYALKNPFYSMDMPIRCELFDMHLHSVLEQMDRLGSVSI</sequence>
<organism evidence="10 11">
    <name type="scientific">Artemia franciscana</name>
    <name type="common">Brine shrimp</name>
    <name type="synonym">Artemia sanfranciscana</name>
    <dbReference type="NCBI Taxonomy" id="6661"/>
    <lineage>
        <taxon>Eukaryota</taxon>
        <taxon>Metazoa</taxon>
        <taxon>Ecdysozoa</taxon>
        <taxon>Arthropoda</taxon>
        <taxon>Crustacea</taxon>
        <taxon>Branchiopoda</taxon>
        <taxon>Anostraca</taxon>
        <taxon>Artemiidae</taxon>
        <taxon>Artemia</taxon>
    </lineage>
</organism>
<evidence type="ECO:0000256" key="3">
    <source>
        <dbReference type="ARBA" id="ARBA00022824"/>
    </source>
</evidence>
<comment type="caution">
    <text evidence="10">The sequence shown here is derived from an EMBL/GenBank/DDBJ whole genome shotgun (WGS) entry which is preliminary data.</text>
</comment>
<dbReference type="GO" id="GO:0030008">
    <property type="term" value="C:TRAPP complex"/>
    <property type="evidence" value="ECO:0007669"/>
    <property type="project" value="UniProtKB-UniRule"/>
</dbReference>
<keyword evidence="11" id="KW-1185">Reference proteome</keyword>
<comment type="subunit">
    <text evidence="8">Component of the multisubunit TRAPP (transport protein particle) complex, which includes at least TRAPPC2, TRAPPC2L, TRAPPC3, TRAPPC3L, TRAPPC4, TRAPPC5, TRAPPC8, TRAPPC9, TRAPPC10, TRAPPC11 and TRAPPC12. Interacts with SDC2.</text>
</comment>
<comment type="subunit">
    <text evidence="9">Part of the multisubunit transport protein particle (TRAPP) complex.</text>
</comment>
<evidence type="ECO:0000256" key="4">
    <source>
        <dbReference type="ARBA" id="ARBA00022892"/>
    </source>
</evidence>
<dbReference type="Proteomes" id="UP001187531">
    <property type="component" value="Unassembled WGS sequence"/>
</dbReference>
<name>A0AA88L0B1_ARTSF</name>
<dbReference type="EMBL" id="JAVRJZ010000016">
    <property type="protein sequence ID" value="KAK2711610.1"/>
    <property type="molecule type" value="Genomic_DNA"/>
</dbReference>
<evidence type="ECO:0000256" key="6">
    <source>
        <dbReference type="ARBA" id="ARBA00038179"/>
    </source>
</evidence>
<dbReference type="Pfam" id="PF04099">
    <property type="entry name" value="Sybindin"/>
    <property type="match status" value="1"/>
</dbReference>
<evidence type="ECO:0000256" key="2">
    <source>
        <dbReference type="ARBA" id="ARBA00022448"/>
    </source>
</evidence>
<dbReference type="SUPFAM" id="SSF64356">
    <property type="entry name" value="SNARE-like"/>
    <property type="match status" value="1"/>
</dbReference>
<accession>A0AA88L0B1</accession>
<dbReference type="GO" id="GO:0006888">
    <property type="term" value="P:endoplasmic reticulum to Golgi vesicle-mediated transport"/>
    <property type="evidence" value="ECO:0007669"/>
    <property type="project" value="UniProtKB-UniRule"/>
</dbReference>
<dbReference type="EMBL" id="JAVRJZ010000016">
    <property type="protein sequence ID" value="KAK2711612.1"/>
    <property type="molecule type" value="Genomic_DNA"/>
</dbReference>
<reference evidence="10" key="1">
    <citation type="submission" date="2023-07" db="EMBL/GenBank/DDBJ databases">
        <title>Chromosome-level genome assembly of Artemia franciscana.</title>
        <authorList>
            <person name="Jo E."/>
        </authorList>
    </citation>
    <scope>NUCLEOTIDE SEQUENCE</scope>
    <source>
        <tissue evidence="10">Whole body</tissue>
    </source>
</reference>
<dbReference type="AlphaFoldDB" id="A0AA88L0B1"/>
<keyword evidence="5 9" id="KW-0333">Golgi apparatus</keyword>
<evidence type="ECO:0000313" key="11">
    <source>
        <dbReference type="Proteomes" id="UP001187531"/>
    </source>
</evidence>
<evidence type="ECO:0000313" key="10">
    <source>
        <dbReference type="EMBL" id="KAK2711612.1"/>
    </source>
</evidence>
<evidence type="ECO:0000256" key="9">
    <source>
        <dbReference type="RuleBase" id="RU366065"/>
    </source>
</evidence>
<proteinExistence type="inferred from homology"/>
<keyword evidence="2 9" id="KW-0813">Transport</keyword>
<evidence type="ECO:0000256" key="1">
    <source>
        <dbReference type="ARBA" id="ARBA00004555"/>
    </source>
</evidence>